<dbReference type="InterPro" id="IPR019079">
    <property type="entry name" value="Capsule_synth_CapA"/>
</dbReference>
<comment type="caution">
    <text evidence="3">The sequence shown here is derived from an EMBL/GenBank/DDBJ whole genome shotgun (WGS) entry which is preliminary data.</text>
</comment>
<feature type="domain" description="Capsule synthesis protein CapA" evidence="2">
    <location>
        <begin position="1"/>
        <end position="226"/>
    </location>
</feature>
<reference evidence="4" key="1">
    <citation type="journal article" date="2019" name="Int. J. Syst. Evol. Microbiol.">
        <title>The Global Catalogue of Microorganisms (GCM) 10K type strain sequencing project: providing services to taxonomists for standard genome sequencing and annotation.</title>
        <authorList>
            <consortium name="The Broad Institute Genomics Platform"/>
            <consortium name="The Broad Institute Genome Sequencing Center for Infectious Disease"/>
            <person name="Wu L."/>
            <person name="Ma J."/>
        </authorList>
    </citation>
    <scope>NUCLEOTIDE SEQUENCE [LARGE SCALE GENOMIC DNA]</scope>
    <source>
        <strain evidence="4">JCM 16704</strain>
    </source>
</reference>
<evidence type="ECO:0000313" key="4">
    <source>
        <dbReference type="Proteomes" id="UP001500101"/>
    </source>
</evidence>
<dbReference type="PANTHER" id="PTHR33393">
    <property type="entry name" value="POLYGLUTAMINE SYNTHESIS ACCESSORY PROTEIN RV0574C-RELATED"/>
    <property type="match status" value="1"/>
</dbReference>
<accession>A0ABP7Z3T1</accession>
<dbReference type="InterPro" id="IPR052169">
    <property type="entry name" value="CW_Biosynth-Accessory"/>
</dbReference>
<dbReference type="RefSeq" id="WP_344675812.1">
    <property type="nucleotide sequence ID" value="NZ_BAAAZI010000012.1"/>
</dbReference>
<comment type="similarity">
    <text evidence="1">Belongs to the CapA family.</text>
</comment>
<evidence type="ECO:0000256" key="1">
    <source>
        <dbReference type="ARBA" id="ARBA00005662"/>
    </source>
</evidence>
<evidence type="ECO:0000259" key="2">
    <source>
        <dbReference type="SMART" id="SM00854"/>
    </source>
</evidence>
<dbReference type="SMART" id="SM00854">
    <property type="entry name" value="PGA_cap"/>
    <property type="match status" value="1"/>
</dbReference>
<dbReference type="EMBL" id="BAAAZI010000012">
    <property type="protein sequence ID" value="GAA4146796.1"/>
    <property type="molecule type" value="Genomic_DNA"/>
</dbReference>
<dbReference type="PANTHER" id="PTHR33393:SF13">
    <property type="entry name" value="PGA BIOSYNTHESIS PROTEIN CAPA"/>
    <property type="match status" value="1"/>
</dbReference>
<dbReference type="Proteomes" id="UP001500101">
    <property type="component" value="Unassembled WGS sequence"/>
</dbReference>
<protein>
    <recommendedName>
        <fullName evidence="2">Capsule synthesis protein CapA domain-containing protein</fullName>
    </recommendedName>
</protein>
<dbReference type="SUPFAM" id="SSF56300">
    <property type="entry name" value="Metallo-dependent phosphatases"/>
    <property type="match status" value="1"/>
</dbReference>
<gene>
    <name evidence="3" type="ORF">GCM10022216_32140</name>
</gene>
<organism evidence="3 4">
    <name type="scientific">Sphingobacterium kyonggiense</name>
    <dbReference type="NCBI Taxonomy" id="714075"/>
    <lineage>
        <taxon>Bacteria</taxon>
        <taxon>Pseudomonadati</taxon>
        <taxon>Bacteroidota</taxon>
        <taxon>Sphingobacteriia</taxon>
        <taxon>Sphingobacteriales</taxon>
        <taxon>Sphingobacteriaceae</taxon>
        <taxon>Sphingobacterium</taxon>
    </lineage>
</organism>
<dbReference type="InterPro" id="IPR029052">
    <property type="entry name" value="Metallo-depent_PP-like"/>
</dbReference>
<dbReference type="Pfam" id="PF09587">
    <property type="entry name" value="PGA_cap"/>
    <property type="match status" value="1"/>
</dbReference>
<proteinExistence type="inferred from homology"/>
<name>A0ABP7Z3T1_9SPHI</name>
<sequence length="345" mass="40312">MVFVGDIAIPHKGAINYSDFPDCFYKKKWYGNLEGAIVNKDNNELLAVYNHEEGITELLEKFNFLGFSLSNNHIFDTGTYEETLNFLKKNNLLFGGIGKSLDEANKEIEIFENGVQIIIINFGWEVIQCEITLGDYKGVNPLRKSHVLSTMSELKKKYPTAKIIPFLHWSYELEGEPQPFERDLAKKLIDMGAAGIIGCHPHRVGGFELYKNKPIVYSLGNWLFKQNHYMGGKLKFPEFCNLQLAFEWDFINEKFQFHFFYYNKITSNLQYKNTETCLSATMKNLTPFDGLDKFEYKKWYKSNHYHKNKGLPVYYWEDGLFLTQVKNLSNKFRDYLLKTLFNKGK</sequence>
<keyword evidence="4" id="KW-1185">Reference proteome</keyword>
<evidence type="ECO:0000313" key="3">
    <source>
        <dbReference type="EMBL" id="GAA4146796.1"/>
    </source>
</evidence>